<dbReference type="Proteomes" id="UP000006049">
    <property type="component" value="Chromosome"/>
</dbReference>
<keyword evidence="3" id="KW-1185">Reference proteome</keyword>
<proteinExistence type="predicted"/>
<dbReference type="AlphaFoldDB" id="I3YY50"/>
<organism evidence="2 3">
    <name type="scientific">Aequorivita sublithincola (strain DSM 14238 / LMG 21431 / ACAM 643 / 9-3)</name>
    <dbReference type="NCBI Taxonomy" id="746697"/>
    <lineage>
        <taxon>Bacteria</taxon>
        <taxon>Pseudomonadati</taxon>
        <taxon>Bacteroidota</taxon>
        <taxon>Flavobacteriia</taxon>
        <taxon>Flavobacteriales</taxon>
        <taxon>Flavobacteriaceae</taxon>
        <taxon>Aequorivita</taxon>
    </lineage>
</organism>
<dbReference type="PROSITE" id="PS51257">
    <property type="entry name" value="PROKAR_LIPOPROTEIN"/>
    <property type="match status" value="1"/>
</dbReference>
<feature type="signal peptide" evidence="1">
    <location>
        <begin position="1"/>
        <end position="21"/>
    </location>
</feature>
<accession>I3YY50</accession>
<sequence length="419" mass="46922">MKKIFLLLVLSAVMFSCSKDADDTDSGLQDFTVTINVDPDYHFSKFTKSLTAFLSDQNGTIVASGELQTGQTVTLKFAGAPSAIYDLSYMKYDFLDFVGEDYFSLTTFSAIEQGNYTICARPIIENSNDEIYINIENTGYPCLVTSSTSSSGTYGPENGGYYNFRSNLQDSPKSDFYVSFKSPNDQFDRYFWQRDIPEGTTFNLDYNTLPEVKNIVSVQSPSNTIFNYALEGLPTGQTKNTFQPIREGNYPGGIASLSIPVPTNIFDSYLFRISFGNDNFQYFKDIHSATIPTFTQEPNLSFMVNNESASTFNMTINGDAAMYNVIFRGSDATETVFMSHAIYGEVASEVTFSKENLRINIQQSYPKLSNFETLLLGTVSLTNYSTLSSYKDILKYRIQGKAYEIPINGLYEGVSKQFD</sequence>
<evidence type="ECO:0008006" key="4">
    <source>
        <dbReference type="Google" id="ProtNLM"/>
    </source>
</evidence>
<protein>
    <recommendedName>
        <fullName evidence="4">DUF4249 family protein</fullName>
    </recommendedName>
</protein>
<dbReference type="OrthoDB" id="1406023at2"/>
<feature type="chain" id="PRO_5003684067" description="DUF4249 family protein" evidence="1">
    <location>
        <begin position="22"/>
        <end position="419"/>
    </location>
</feature>
<reference evidence="2 3" key="1">
    <citation type="submission" date="2012-06" db="EMBL/GenBank/DDBJ databases">
        <title>The complete genome of Aequorivita sublithincola DSM 14238.</title>
        <authorList>
            <consortium name="US DOE Joint Genome Institute (JGI-PGF)"/>
            <person name="Lucas S."/>
            <person name="Copeland A."/>
            <person name="Lapidus A."/>
            <person name="Goodwin L."/>
            <person name="Pitluck S."/>
            <person name="Peters L."/>
            <person name="Munk A.C.C."/>
            <person name="Kyrpides N."/>
            <person name="Mavromatis K."/>
            <person name="Pagani I."/>
            <person name="Ivanova N."/>
            <person name="Ovchinnikova G."/>
            <person name="Zeytun A."/>
            <person name="Detter J.C."/>
            <person name="Han C."/>
            <person name="Land M."/>
            <person name="Hauser L."/>
            <person name="Markowitz V."/>
            <person name="Cheng J.-F."/>
            <person name="Hugenholtz P."/>
            <person name="Woyke T."/>
            <person name="Wu D."/>
            <person name="Tindall B."/>
            <person name="Faehnrich R."/>
            <person name="Brambilla E."/>
            <person name="Klenk H.-P."/>
            <person name="Eisen J.A."/>
        </authorList>
    </citation>
    <scope>NUCLEOTIDE SEQUENCE [LARGE SCALE GENOMIC DNA]</scope>
    <source>
        <strain evidence="3">DSM 14238 / LMG 21431 / ACAM 643 / 9-3</strain>
    </source>
</reference>
<evidence type="ECO:0000313" key="2">
    <source>
        <dbReference type="EMBL" id="AFL81918.1"/>
    </source>
</evidence>
<dbReference type="RefSeq" id="WP_014783167.1">
    <property type="nucleotide sequence ID" value="NC_018013.1"/>
</dbReference>
<dbReference type="HOGENOM" id="CLU_654948_0_0_10"/>
<dbReference type="EMBL" id="CP003280">
    <property type="protein sequence ID" value="AFL81918.1"/>
    <property type="molecule type" value="Genomic_DNA"/>
</dbReference>
<gene>
    <name evidence="2" type="ordered locus">Aeqsu_2460</name>
</gene>
<evidence type="ECO:0000256" key="1">
    <source>
        <dbReference type="SAM" id="SignalP"/>
    </source>
</evidence>
<name>I3YY50_AEQSU</name>
<keyword evidence="1" id="KW-0732">Signal</keyword>
<dbReference type="STRING" id="746697.Aeqsu_2460"/>
<evidence type="ECO:0000313" key="3">
    <source>
        <dbReference type="Proteomes" id="UP000006049"/>
    </source>
</evidence>
<dbReference type="KEGG" id="asl:Aeqsu_2460"/>